<dbReference type="Pfam" id="PF13906">
    <property type="entry name" value="AA_permease_C"/>
    <property type="match status" value="1"/>
</dbReference>
<dbReference type="PANTHER" id="PTHR43243">
    <property type="entry name" value="INNER MEMBRANE TRANSPORTER YGJI-RELATED"/>
    <property type="match status" value="1"/>
</dbReference>
<keyword evidence="8" id="KW-1185">Reference proteome</keyword>
<feature type="transmembrane region" description="Helical" evidence="5">
    <location>
        <begin position="73"/>
        <end position="96"/>
    </location>
</feature>
<dbReference type="PANTHER" id="PTHR43243:SF82">
    <property type="entry name" value="CATIONIC AMINO ACID TRANSPORTER C-TERMINAL DOMAIN-CONTAINING PROTEIN"/>
    <property type="match status" value="1"/>
</dbReference>
<feature type="transmembrane region" description="Helical" evidence="5">
    <location>
        <begin position="389"/>
        <end position="406"/>
    </location>
</feature>
<dbReference type="OrthoDB" id="5982228at2759"/>
<feature type="transmembrane region" description="Helical" evidence="5">
    <location>
        <begin position="240"/>
        <end position="260"/>
    </location>
</feature>
<dbReference type="GO" id="GO:0016020">
    <property type="term" value="C:membrane"/>
    <property type="evidence" value="ECO:0007669"/>
    <property type="project" value="UniProtKB-SubCell"/>
</dbReference>
<keyword evidence="4 5" id="KW-0472">Membrane</keyword>
<feature type="transmembrane region" description="Helical" evidence="5">
    <location>
        <begin position="412"/>
        <end position="431"/>
    </location>
</feature>
<keyword evidence="3 5" id="KW-1133">Transmembrane helix</keyword>
<sequence length="585" mass="62427">MKTSPERPRSLWARATWRKSLAQLREEERHEAFERSLGLFDLIMIGIGGTVGSGVFATAGLVCSNSSAIARYYAGPAAVLSWIFAGIGCILSSGAFMELSCLIPADGSTYAYAYHALGELPATIAGFLLTLEYGISSAGNARAWSAKFVVWLKTMFNVDSPAWMRPAGTSIDLYAGLLLTLCVLIVLGGMSLGKRLINAITLTKISVVLFIIIAGLTKFEPANISPFVPAEAQNERGQTVFGWPGVMLGASASFYGYIGYDEVCCLAGEAINPRKNIPRAVLGTVLGAAALSILATLSIVGMQKYSEINVDESYGEAFKSVGRRSKRCLTMVGYAWASPIVETGEVVTMPVGILIGFLAQPRVQCAMAQDGLMPAIFGRLDAHRNPRHGAVLMGLFLVALATVVEFHVLWNFISLGILLAFNLTNLSLLVVRYEATPLRARSLTLRLPFVLGVFSLASWLAALHLQESFIAPSALATPGSFYHAYMTHAGAAVGAGFAVVAAAMVAVLAINPPRGTKPADKTEGLFQCPGVPLVPCLAMFFNWLLAVQMPMATVVMMAVWLLTAVCVYLAYGVRYGGGAPRDVVV</sequence>
<dbReference type="Gene3D" id="1.20.1740.10">
    <property type="entry name" value="Amino acid/polyamine transporter I"/>
    <property type="match status" value="1"/>
</dbReference>
<protein>
    <submittedName>
        <fullName evidence="7">Amino Acid-Polyamine-Organocation (APC) Family</fullName>
    </submittedName>
</protein>
<feature type="transmembrane region" description="Helical" evidence="5">
    <location>
        <begin position="524"/>
        <end position="545"/>
    </location>
</feature>
<dbReference type="InterPro" id="IPR002293">
    <property type="entry name" value="AA/rel_permease1"/>
</dbReference>
<name>A0A1V9ZSX2_ACHHY</name>
<evidence type="ECO:0000256" key="5">
    <source>
        <dbReference type="SAM" id="Phobius"/>
    </source>
</evidence>
<feature type="transmembrane region" description="Helical" evidence="5">
    <location>
        <begin position="551"/>
        <end position="571"/>
    </location>
</feature>
<feature type="transmembrane region" description="Helical" evidence="5">
    <location>
        <begin position="173"/>
        <end position="193"/>
    </location>
</feature>
<proteinExistence type="predicted"/>
<dbReference type="STRING" id="1202772.A0A1V9ZSX2"/>
<evidence type="ECO:0000256" key="3">
    <source>
        <dbReference type="ARBA" id="ARBA00022989"/>
    </source>
</evidence>
<evidence type="ECO:0000313" key="8">
    <source>
        <dbReference type="Proteomes" id="UP000243579"/>
    </source>
</evidence>
<keyword evidence="2 5" id="KW-0812">Transmembrane</keyword>
<feature type="transmembrane region" description="Helical" evidence="5">
    <location>
        <begin position="39"/>
        <end position="61"/>
    </location>
</feature>
<evidence type="ECO:0000256" key="4">
    <source>
        <dbReference type="ARBA" id="ARBA00023136"/>
    </source>
</evidence>
<dbReference type="InterPro" id="IPR029485">
    <property type="entry name" value="CAT_C"/>
</dbReference>
<gene>
    <name evidence="7" type="ORF">ACHHYP_01800</name>
</gene>
<organism evidence="7 8">
    <name type="scientific">Achlya hypogyna</name>
    <name type="common">Oomycete</name>
    <name type="synonym">Protoachlya hypogyna</name>
    <dbReference type="NCBI Taxonomy" id="1202772"/>
    <lineage>
        <taxon>Eukaryota</taxon>
        <taxon>Sar</taxon>
        <taxon>Stramenopiles</taxon>
        <taxon>Oomycota</taxon>
        <taxon>Saprolegniomycetes</taxon>
        <taxon>Saprolegniales</taxon>
        <taxon>Achlyaceae</taxon>
        <taxon>Achlya</taxon>
    </lineage>
</organism>
<feature type="transmembrane region" description="Helical" evidence="5">
    <location>
        <begin position="199"/>
        <end position="219"/>
    </location>
</feature>
<comment type="subcellular location">
    <subcellularLocation>
        <location evidence="1">Membrane</location>
        <topology evidence="1">Multi-pass membrane protein</topology>
    </subcellularLocation>
</comment>
<evidence type="ECO:0000313" key="7">
    <source>
        <dbReference type="EMBL" id="OQS01115.1"/>
    </source>
</evidence>
<feature type="transmembrane region" description="Helical" evidence="5">
    <location>
        <begin position="485"/>
        <end position="512"/>
    </location>
</feature>
<accession>A0A1V9ZSX2</accession>
<dbReference type="Pfam" id="PF13520">
    <property type="entry name" value="AA_permease_2"/>
    <property type="match status" value="1"/>
</dbReference>
<comment type="caution">
    <text evidence="7">The sequence shown here is derived from an EMBL/GenBank/DDBJ whole genome shotgun (WGS) entry which is preliminary data.</text>
</comment>
<dbReference type="GO" id="GO:0015171">
    <property type="term" value="F:amino acid transmembrane transporter activity"/>
    <property type="evidence" value="ECO:0007669"/>
    <property type="project" value="TreeGrafter"/>
</dbReference>
<evidence type="ECO:0000259" key="6">
    <source>
        <dbReference type="Pfam" id="PF13906"/>
    </source>
</evidence>
<feature type="transmembrane region" description="Helical" evidence="5">
    <location>
        <begin position="280"/>
        <end position="300"/>
    </location>
</feature>
<dbReference type="AlphaFoldDB" id="A0A1V9ZSX2"/>
<reference evidence="7 8" key="1">
    <citation type="journal article" date="2014" name="Genome Biol. Evol.">
        <title>The secreted proteins of Achlya hypogyna and Thraustotheca clavata identify the ancestral oomycete secretome and reveal gene acquisitions by horizontal gene transfer.</title>
        <authorList>
            <person name="Misner I."/>
            <person name="Blouin N."/>
            <person name="Leonard G."/>
            <person name="Richards T.A."/>
            <person name="Lane C.E."/>
        </authorList>
    </citation>
    <scope>NUCLEOTIDE SEQUENCE [LARGE SCALE GENOMIC DNA]</scope>
    <source>
        <strain evidence="7 8">ATCC 48635</strain>
    </source>
</reference>
<evidence type="ECO:0000256" key="1">
    <source>
        <dbReference type="ARBA" id="ARBA00004141"/>
    </source>
</evidence>
<dbReference type="PIRSF" id="PIRSF006060">
    <property type="entry name" value="AA_transporter"/>
    <property type="match status" value="1"/>
</dbReference>
<evidence type="ECO:0000256" key="2">
    <source>
        <dbReference type="ARBA" id="ARBA00022692"/>
    </source>
</evidence>
<dbReference type="Proteomes" id="UP000243579">
    <property type="component" value="Unassembled WGS sequence"/>
</dbReference>
<feature type="transmembrane region" description="Helical" evidence="5">
    <location>
        <begin position="443"/>
        <end position="465"/>
    </location>
</feature>
<feature type="domain" description="Cationic amino acid transporter C-terminal" evidence="6">
    <location>
        <begin position="526"/>
        <end position="574"/>
    </location>
</feature>
<dbReference type="EMBL" id="JNBR01000014">
    <property type="protein sequence ID" value="OQS01115.1"/>
    <property type="molecule type" value="Genomic_DNA"/>
</dbReference>